<evidence type="ECO:0000313" key="2">
    <source>
        <dbReference type="EMBL" id="GBN04805.1"/>
    </source>
</evidence>
<accession>A0A4Y2KR36</accession>
<comment type="caution">
    <text evidence="2">The sequence shown here is derived from an EMBL/GenBank/DDBJ whole genome shotgun (WGS) entry which is preliminary data.</text>
</comment>
<dbReference type="Proteomes" id="UP000499080">
    <property type="component" value="Unassembled WGS sequence"/>
</dbReference>
<evidence type="ECO:0000256" key="1">
    <source>
        <dbReference type="SAM" id="MobiDB-lite"/>
    </source>
</evidence>
<dbReference type="AlphaFoldDB" id="A0A4Y2KR36"/>
<protein>
    <submittedName>
        <fullName evidence="2">Uncharacterized protein</fullName>
    </submittedName>
</protein>
<gene>
    <name evidence="2" type="ORF">AVEN_270735_1</name>
</gene>
<reference evidence="2 3" key="1">
    <citation type="journal article" date="2019" name="Sci. Rep.">
        <title>Orb-weaving spider Araneus ventricosus genome elucidates the spidroin gene catalogue.</title>
        <authorList>
            <person name="Kono N."/>
            <person name="Nakamura H."/>
            <person name="Ohtoshi R."/>
            <person name="Moran D.A.P."/>
            <person name="Shinohara A."/>
            <person name="Yoshida Y."/>
            <person name="Fujiwara M."/>
            <person name="Mori M."/>
            <person name="Tomita M."/>
            <person name="Arakawa K."/>
        </authorList>
    </citation>
    <scope>NUCLEOTIDE SEQUENCE [LARGE SCALE GENOMIC DNA]</scope>
</reference>
<dbReference type="EMBL" id="BGPR01004917">
    <property type="protein sequence ID" value="GBN04805.1"/>
    <property type="molecule type" value="Genomic_DNA"/>
</dbReference>
<evidence type="ECO:0000313" key="3">
    <source>
        <dbReference type="Proteomes" id="UP000499080"/>
    </source>
</evidence>
<name>A0A4Y2KR36_ARAVE</name>
<feature type="region of interest" description="Disordered" evidence="1">
    <location>
        <begin position="86"/>
        <end position="131"/>
    </location>
</feature>
<keyword evidence="3" id="KW-1185">Reference proteome</keyword>
<proteinExistence type="predicted"/>
<organism evidence="2 3">
    <name type="scientific">Araneus ventricosus</name>
    <name type="common">Orbweaver spider</name>
    <name type="synonym">Epeira ventricosa</name>
    <dbReference type="NCBI Taxonomy" id="182803"/>
    <lineage>
        <taxon>Eukaryota</taxon>
        <taxon>Metazoa</taxon>
        <taxon>Ecdysozoa</taxon>
        <taxon>Arthropoda</taxon>
        <taxon>Chelicerata</taxon>
        <taxon>Arachnida</taxon>
        <taxon>Araneae</taxon>
        <taxon>Araneomorphae</taxon>
        <taxon>Entelegynae</taxon>
        <taxon>Araneoidea</taxon>
        <taxon>Araneidae</taxon>
        <taxon>Araneus</taxon>
    </lineage>
</organism>
<sequence>MRAICNRPRNFEPRSDDEDDTIAGTSFSKLLRGLVARSRLWGRRVPGSKPDSPKIRRAWGLLHAKSCPVAKRPPVGVAWKFGEGVPAHVSSSSSDRGSKLRGPSQNSPRVASKRDVNIAKLKKLQTSAPHR</sequence>
<feature type="region of interest" description="Disordered" evidence="1">
    <location>
        <begin position="1"/>
        <end position="22"/>
    </location>
</feature>